<dbReference type="Proteomes" id="UP001165121">
    <property type="component" value="Unassembled WGS sequence"/>
</dbReference>
<sequence>MDTLPPGSADDTDDADRAAQPKPNANSEASSVSSFGISYEAMEADSKSPTPSADAPLTVKSFLETKKDTDRHRSLLQFKTPEINDRFGNQGNLDDLVRKFHSRDLEVGIIEYATGTMPNYGLSASATDPHDPTWTVDSGCNHRAAFQKSWFREVRPYAGAIIVDCRKEAALLILSKCNTPFTFFVVKNYTIHVDLAAHTALFQLTAKTPPKTPSHLLVASDRLPANAIVAHPGMDPSVLLCYKRLGHPNFCVMHTMSRIRMMLELVFSQADPKSFLPIVHLCASLTSTIAIKSFVRQPRTASTMRLVYLKVADHDCIKRFSPQKAKMSNSALLEKRAEYCIECRNKDSSWSHIVI</sequence>
<feature type="region of interest" description="Disordered" evidence="1">
    <location>
        <begin position="1"/>
        <end position="33"/>
    </location>
</feature>
<dbReference type="OrthoDB" id="121036at2759"/>
<evidence type="ECO:0000313" key="2">
    <source>
        <dbReference type="EMBL" id="GMF44613.1"/>
    </source>
</evidence>
<organism evidence="2 3">
    <name type="scientific">Phytophthora fragariaefolia</name>
    <dbReference type="NCBI Taxonomy" id="1490495"/>
    <lineage>
        <taxon>Eukaryota</taxon>
        <taxon>Sar</taxon>
        <taxon>Stramenopiles</taxon>
        <taxon>Oomycota</taxon>
        <taxon>Peronosporomycetes</taxon>
        <taxon>Peronosporales</taxon>
        <taxon>Peronosporaceae</taxon>
        <taxon>Phytophthora</taxon>
    </lineage>
</organism>
<proteinExistence type="predicted"/>
<feature type="compositionally biased region" description="Polar residues" evidence="1">
    <location>
        <begin position="23"/>
        <end position="33"/>
    </location>
</feature>
<dbReference type="AlphaFoldDB" id="A0A9W7CXP1"/>
<evidence type="ECO:0000256" key="1">
    <source>
        <dbReference type="SAM" id="MobiDB-lite"/>
    </source>
</evidence>
<evidence type="ECO:0000313" key="3">
    <source>
        <dbReference type="Proteomes" id="UP001165121"/>
    </source>
</evidence>
<protein>
    <submittedName>
        <fullName evidence="2">Unnamed protein product</fullName>
    </submittedName>
</protein>
<reference evidence="2" key="1">
    <citation type="submission" date="2023-04" db="EMBL/GenBank/DDBJ databases">
        <title>Phytophthora fragariaefolia NBRC 109709.</title>
        <authorList>
            <person name="Ichikawa N."/>
            <person name="Sato H."/>
            <person name="Tonouchi N."/>
        </authorList>
    </citation>
    <scope>NUCLEOTIDE SEQUENCE</scope>
    <source>
        <strain evidence="2">NBRC 109709</strain>
    </source>
</reference>
<name>A0A9W7CXP1_9STRA</name>
<accession>A0A9W7CXP1</accession>
<comment type="caution">
    <text evidence="2">The sequence shown here is derived from an EMBL/GenBank/DDBJ whole genome shotgun (WGS) entry which is preliminary data.</text>
</comment>
<dbReference type="EMBL" id="BSXT01001717">
    <property type="protein sequence ID" value="GMF44613.1"/>
    <property type="molecule type" value="Genomic_DNA"/>
</dbReference>
<gene>
    <name evidence="2" type="ORF">Pfra01_001562000</name>
</gene>
<keyword evidence="3" id="KW-1185">Reference proteome</keyword>